<dbReference type="InterPro" id="IPR001245">
    <property type="entry name" value="Ser-Thr/Tyr_kinase_cat_dom"/>
</dbReference>
<dbReference type="InterPro" id="IPR036779">
    <property type="entry name" value="LysM_dom_sf"/>
</dbReference>
<dbReference type="InterPro" id="IPR011009">
    <property type="entry name" value="Kinase-like_dom_sf"/>
</dbReference>
<dbReference type="Pfam" id="PF23446">
    <property type="entry name" value="LysM1_NFP_LYK"/>
    <property type="match status" value="1"/>
</dbReference>
<keyword evidence="7" id="KW-1185">Reference proteome</keyword>
<organism evidence="6 7">
    <name type="scientific">Manihot esculenta</name>
    <name type="common">Cassava</name>
    <name type="synonym">Jatropha manihot</name>
    <dbReference type="NCBI Taxonomy" id="3983"/>
    <lineage>
        <taxon>Eukaryota</taxon>
        <taxon>Viridiplantae</taxon>
        <taxon>Streptophyta</taxon>
        <taxon>Embryophyta</taxon>
        <taxon>Tracheophyta</taxon>
        <taxon>Spermatophyta</taxon>
        <taxon>Magnoliopsida</taxon>
        <taxon>eudicotyledons</taxon>
        <taxon>Gunneridae</taxon>
        <taxon>Pentapetalae</taxon>
        <taxon>rosids</taxon>
        <taxon>fabids</taxon>
        <taxon>Malpighiales</taxon>
        <taxon>Euphorbiaceae</taxon>
        <taxon>Crotonoideae</taxon>
        <taxon>Manihoteae</taxon>
        <taxon>Manihot</taxon>
    </lineage>
</organism>
<feature type="region of interest" description="Disordered" evidence="1">
    <location>
        <begin position="300"/>
        <end position="325"/>
    </location>
</feature>
<dbReference type="STRING" id="3983.A0A2C9V186"/>
<dbReference type="InterPro" id="IPR056561">
    <property type="entry name" value="NFP_LYK_LysM1"/>
</dbReference>
<feature type="signal peptide" evidence="3">
    <location>
        <begin position="1"/>
        <end position="17"/>
    </location>
</feature>
<dbReference type="CDD" id="cd00118">
    <property type="entry name" value="LysM"/>
    <property type="match status" value="1"/>
</dbReference>
<accession>A0A2C9V186</accession>
<keyword evidence="2" id="KW-0472">Membrane</keyword>
<dbReference type="Gene3D" id="3.30.200.20">
    <property type="entry name" value="Phosphorylase Kinase, domain 1"/>
    <property type="match status" value="1"/>
</dbReference>
<sequence length="609" mass="67533">MLFLWFLILAFFNPIQAQQYYDSSNCSADANYPGSRYVCNSYQKSCSTFLVYRANQHFKTISNVSHLLQADNVDELLDLNSLSSPSDILKPGREVLFPVTCSCAGDFFQVDFNYVVPKSTSLSEVACEVFEGLVKSHTLVDENTSQGNDVKVGSKLHVPLRCACPNNFSSSSGVMYLVTYPLVEGDSLNILSQKFGISPADLSKANHFEPWPTVYPQTTILLPLKKRPVINFNIPNSPPPTPGFLPTITVQKTTNTKLMNLYISVSVIGSFLLLAALVACGWYAKALCKRKIDKLQSFNTRSSPLSCSTVRSSPRSGQTGRSSANSCLSPDLLIGIKYSLKNYRIEDLRRATKNFSEEKKIGDGAYKGLIENSEMMIKQMRFEDTRQVIDIHSKVNHINIVNLLGVCYGDSDSSWSYVLFELPSKGSLRDCLSNSSSSLQWHRRTQIAFDIATGLHYLHYCIFPSYAHMGISSRNIFVTANWRAKLTNIRTNSGAEPLKGWAAPEYIVYSSASDKVDIFAFGVVLLEIISGREDIDGKSFKDCIGFLGGGAGEGGCFEQLRSFMDPCLKEDYPLAEALCLAVLAKACVEDDPLHRPSMDDILKVLVRLV</sequence>
<dbReference type="Gene3D" id="1.10.510.10">
    <property type="entry name" value="Transferase(Phosphotransferase) domain 1"/>
    <property type="match status" value="1"/>
</dbReference>
<evidence type="ECO:0000256" key="3">
    <source>
        <dbReference type="SAM" id="SignalP"/>
    </source>
</evidence>
<protein>
    <recommendedName>
        <fullName evidence="8">Protein kinase domain-containing protein</fullName>
    </recommendedName>
</protein>
<comment type="caution">
    <text evidence="6">The sequence shown here is derived from an EMBL/GenBank/DDBJ whole genome shotgun (WGS) entry which is preliminary data.</text>
</comment>
<dbReference type="Pfam" id="PF23473">
    <property type="entry name" value="LysM3_LYK4_5"/>
    <property type="match status" value="1"/>
</dbReference>
<dbReference type="InterPro" id="IPR056562">
    <property type="entry name" value="LysM2_CERK1_LYK3_4_5"/>
</dbReference>
<dbReference type="OrthoDB" id="60033at2759"/>
<dbReference type="Gene3D" id="3.10.350.10">
    <property type="entry name" value="LysM domain"/>
    <property type="match status" value="1"/>
</dbReference>
<evidence type="ECO:0000259" key="5">
    <source>
        <dbReference type="PROSITE" id="PS51782"/>
    </source>
</evidence>
<dbReference type="InterPro" id="IPR000719">
    <property type="entry name" value="Prot_kinase_dom"/>
</dbReference>
<dbReference type="GO" id="GO:0004672">
    <property type="term" value="F:protein kinase activity"/>
    <property type="evidence" value="ECO:0007669"/>
    <property type="project" value="InterPro"/>
</dbReference>
<evidence type="ECO:0000313" key="7">
    <source>
        <dbReference type="Proteomes" id="UP000091857"/>
    </source>
</evidence>
<keyword evidence="2" id="KW-1133">Transmembrane helix</keyword>
<dbReference type="SUPFAM" id="SSF56112">
    <property type="entry name" value="Protein kinase-like (PK-like)"/>
    <property type="match status" value="1"/>
</dbReference>
<feature type="domain" description="Protein kinase" evidence="4">
    <location>
        <begin position="355"/>
        <end position="608"/>
    </location>
</feature>
<dbReference type="Proteomes" id="UP000091857">
    <property type="component" value="Chromosome 11"/>
</dbReference>
<gene>
    <name evidence="6" type="ORF">MANES_11G147800v8</name>
</gene>
<evidence type="ECO:0000313" key="6">
    <source>
        <dbReference type="EMBL" id="OAY38043.1"/>
    </source>
</evidence>
<evidence type="ECO:0000259" key="4">
    <source>
        <dbReference type="PROSITE" id="PS50011"/>
    </source>
</evidence>
<feature type="domain" description="LysM" evidence="5">
    <location>
        <begin position="178"/>
        <end position="222"/>
    </location>
</feature>
<dbReference type="OMA" id="LKCACPD"/>
<evidence type="ECO:0008006" key="8">
    <source>
        <dbReference type="Google" id="ProtNLM"/>
    </source>
</evidence>
<name>A0A2C9V186_MANES</name>
<feature type="transmembrane region" description="Helical" evidence="2">
    <location>
        <begin position="261"/>
        <end position="284"/>
    </location>
</feature>
<evidence type="ECO:0000256" key="1">
    <source>
        <dbReference type="SAM" id="MobiDB-lite"/>
    </source>
</evidence>
<dbReference type="InterPro" id="IPR052611">
    <property type="entry name" value="Plant_RLK_LysM"/>
</dbReference>
<proteinExistence type="predicted"/>
<reference evidence="7" key="1">
    <citation type="journal article" date="2016" name="Nat. Biotechnol.">
        <title>Sequencing wild and cultivated cassava and related species reveals extensive interspecific hybridization and genetic diversity.</title>
        <authorList>
            <person name="Bredeson J.V."/>
            <person name="Lyons J.B."/>
            <person name="Prochnik S.E."/>
            <person name="Wu G.A."/>
            <person name="Ha C.M."/>
            <person name="Edsinger-Gonzales E."/>
            <person name="Grimwood J."/>
            <person name="Schmutz J."/>
            <person name="Rabbi I.Y."/>
            <person name="Egesi C."/>
            <person name="Nauluvula P."/>
            <person name="Lebot V."/>
            <person name="Ndunguru J."/>
            <person name="Mkamilo G."/>
            <person name="Bart R.S."/>
            <person name="Setter T.L."/>
            <person name="Gleadow R.M."/>
            <person name="Kulakow P."/>
            <person name="Ferguson M.E."/>
            <person name="Rounsley S."/>
            <person name="Rokhsar D.S."/>
        </authorList>
    </citation>
    <scope>NUCLEOTIDE SEQUENCE [LARGE SCALE GENOMIC DNA]</scope>
    <source>
        <strain evidence="7">cv. AM560-2</strain>
    </source>
</reference>
<dbReference type="PANTHER" id="PTHR45927">
    <property type="entry name" value="LYSM-DOMAIN RECEPTOR-LIKE KINASE-RELATED"/>
    <property type="match status" value="1"/>
</dbReference>
<dbReference type="EMBL" id="CM004397">
    <property type="protein sequence ID" value="OAY38043.1"/>
    <property type="molecule type" value="Genomic_DNA"/>
</dbReference>
<keyword evidence="2" id="KW-0812">Transmembrane</keyword>
<dbReference type="InterPro" id="IPR018392">
    <property type="entry name" value="LysM"/>
</dbReference>
<dbReference type="PANTHER" id="PTHR45927:SF10">
    <property type="entry name" value="LYSM-DOMAIN RECEPTOR-LIKE KINASE"/>
    <property type="match status" value="1"/>
</dbReference>
<keyword evidence="3" id="KW-0732">Signal</keyword>
<dbReference type="PROSITE" id="PS51782">
    <property type="entry name" value="LYSM"/>
    <property type="match status" value="1"/>
</dbReference>
<dbReference type="PROSITE" id="PS50011">
    <property type="entry name" value="PROTEIN_KINASE_DOM"/>
    <property type="match status" value="1"/>
</dbReference>
<dbReference type="GO" id="GO:0005524">
    <property type="term" value="F:ATP binding"/>
    <property type="evidence" value="ECO:0007669"/>
    <property type="project" value="InterPro"/>
</dbReference>
<dbReference type="Gramene" id="Manes.11G147800.1.v8.1">
    <property type="protein sequence ID" value="Manes.11G147800.1.v8.1.CDS.1"/>
    <property type="gene ID" value="Manes.11G147800.v8.1"/>
</dbReference>
<dbReference type="GO" id="GO:0005886">
    <property type="term" value="C:plasma membrane"/>
    <property type="evidence" value="ECO:0007669"/>
    <property type="project" value="UniProtKB-ARBA"/>
</dbReference>
<dbReference type="Pfam" id="PF23472">
    <property type="entry name" value="LysM2_CERK1_LYK3_4_5"/>
    <property type="match status" value="1"/>
</dbReference>
<dbReference type="InterPro" id="IPR056563">
    <property type="entry name" value="LysM3_LYK4_5"/>
</dbReference>
<dbReference type="AlphaFoldDB" id="A0A2C9V186"/>
<feature type="chain" id="PRO_5012790606" description="Protein kinase domain-containing protein" evidence="3">
    <location>
        <begin position="18"/>
        <end position="609"/>
    </location>
</feature>
<dbReference type="Pfam" id="PF07714">
    <property type="entry name" value="PK_Tyr_Ser-Thr"/>
    <property type="match status" value="1"/>
</dbReference>
<evidence type="ECO:0000256" key="2">
    <source>
        <dbReference type="SAM" id="Phobius"/>
    </source>
</evidence>